<accession>A0ABT0Y4R1</accession>
<feature type="transmembrane region" description="Helical" evidence="1">
    <location>
        <begin position="148"/>
        <end position="171"/>
    </location>
</feature>
<organism evidence="3 4">
    <name type="scientific">Paractinoplanes hotanensis</name>
    <dbReference type="NCBI Taxonomy" id="2906497"/>
    <lineage>
        <taxon>Bacteria</taxon>
        <taxon>Bacillati</taxon>
        <taxon>Actinomycetota</taxon>
        <taxon>Actinomycetes</taxon>
        <taxon>Micromonosporales</taxon>
        <taxon>Micromonosporaceae</taxon>
        <taxon>Paractinoplanes</taxon>
    </lineage>
</organism>
<feature type="transmembrane region" description="Helical" evidence="1">
    <location>
        <begin position="450"/>
        <end position="473"/>
    </location>
</feature>
<reference evidence="3 4" key="1">
    <citation type="submission" date="2022-06" db="EMBL/GenBank/DDBJ databases">
        <title>Actinoplanes abujensis sp. nov., isolated from Nigerian arid soil.</title>
        <authorList>
            <person name="Ding P."/>
        </authorList>
    </citation>
    <scope>NUCLEOTIDE SEQUENCE [LARGE SCALE GENOMIC DNA]</scope>
    <source>
        <strain evidence="4">TRM88002</strain>
    </source>
</reference>
<evidence type="ECO:0000313" key="4">
    <source>
        <dbReference type="Proteomes" id="UP001523216"/>
    </source>
</evidence>
<proteinExistence type="predicted"/>
<feature type="transmembrane region" description="Helical" evidence="1">
    <location>
        <begin position="679"/>
        <end position="701"/>
    </location>
</feature>
<name>A0ABT0Y4R1_9ACTN</name>
<feature type="transmembrane region" description="Helical" evidence="1">
    <location>
        <begin position="618"/>
        <end position="637"/>
    </location>
</feature>
<keyword evidence="1" id="KW-0472">Membrane</keyword>
<feature type="domain" description="TIR" evidence="2">
    <location>
        <begin position="6"/>
        <end position="117"/>
    </location>
</feature>
<evidence type="ECO:0000256" key="1">
    <source>
        <dbReference type="SAM" id="Phobius"/>
    </source>
</evidence>
<feature type="transmembrane region" description="Helical" evidence="1">
    <location>
        <begin position="643"/>
        <end position="667"/>
    </location>
</feature>
<dbReference type="Gene3D" id="3.40.50.10140">
    <property type="entry name" value="Toll/interleukin-1 receptor homology (TIR) domain"/>
    <property type="match status" value="1"/>
</dbReference>
<dbReference type="SUPFAM" id="SSF52200">
    <property type="entry name" value="Toll/Interleukin receptor TIR domain"/>
    <property type="match status" value="1"/>
</dbReference>
<dbReference type="EMBL" id="JAMQOL010000037">
    <property type="protein sequence ID" value="MCM4081028.1"/>
    <property type="molecule type" value="Genomic_DNA"/>
</dbReference>
<feature type="transmembrane region" description="Helical" evidence="1">
    <location>
        <begin position="183"/>
        <end position="200"/>
    </location>
</feature>
<gene>
    <name evidence="3" type="ORF">LXN57_25975</name>
</gene>
<dbReference type="Pfam" id="PF13676">
    <property type="entry name" value="TIR_2"/>
    <property type="match status" value="1"/>
</dbReference>
<protein>
    <submittedName>
        <fullName evidence="3">TIR domain-containing protein</fullName>
    </submittedName>
</protein>
<dbReference type="InterPro" id="IPR000157">
    <property type="entry name" value="TIR_dom"/>
</dbReference>
<feature type="transmembrane region" description="Helical" evidence="1">
    <location>
        <begin position="220"/>
        <end position="241"/>
    </location>
</feature>
<sequence length="707" mass="75862">MAPRTETGQVFVSYSRRQFHAARQLTAALHGHGIDAWFDVQRLVPGTDWAATIDEAIDEAAALVLVASADSVASPYVTREWRRARDRNIPVYVAEVRGTRLPAELIGASRFDLRRRFDQGATLLAAALAGGPALPAPRRRVTAWPASVLVVAAALCLTALAVAGLFAAVAVDLDYPVPDRHRPAAAVMGAACLIYAGWLVQPLRAFCRGRARMISLLLPLYGTPVLLLYAWTVLTSLVAVVNSGGTSIARASPSGDFTEPYVLMCLPLLALNVAALLVLYRSPAVLRWLPPGEGPRRLATRFDTGVEPRRQATAAPIRTVAMDYAPADANVAEPISAIFRSAGARSANGEGNADLRLVVISNATTWEQAAEALRSGRSIAVLVCGIRLPEGADELRRIQWVDYRDGNDDRLRALARSLVHPGERAPDEALPTPAVPRAADAFDAPRPAKIFLECLVAAAAVFALSAAFTAGVAPSSEYRVHSQEPRMIPNPGPLITYTPARPLTRCGPVLTRPLPSMMPGVRTTPTTPGIATPAPATSVPADLGLLLRYNCRFVVPTLPSQSPQPRVIKNPDYPELPGSADFLLRLRAGIAVALAVIALTLAYGLGRRAVRREVLETGMLALFLITAVWALIGFVELTPLRLVYYTVIWVAAAIGLMRHSGTILAWLPGDERRPRRHLAAAPAGLLRPTLPLALFLLGIWYSGGIIL</sequence>
<keyword evidence="1" id="KW-1133">Transmembrane helix</keyword>
<keyword evidence="4" id="KW-1185">Reference proteome</keyword>
<dbReference type="PROSITE" id="PS50104">
    <property type="entry name" value="TIR"/>
    <property type="match status" value="1"/>
</dbReference>
<dbReference type="Proteomes" id="UP001523216">
    <property type="component" value="Unassembled WGS sequence"/>
</dbReference>
<evidence type="ECO:0000313" key="3">
    <source>
        <dbReference type="EMBL" id="MCM4081028.1"/>
    </source>
</evidence>
<dbReference type="InterPro" id="IPR035897">
    <property type="entry name" value="Toll_tir_struct_dom_sf"/>
</dbReference>
<dbReference type="SMART" id="SM00255">
    <property type="entry name" value="TIR"/>
    <property type="match status" value="1"/>
</dbReference>
<keyword evidence="1" id="KW-0812">Transmembrane</keyword>
<comment type="caution">
    <text evidence="3">The sequence shown here is derived from an EMBL/GenBank/DDBJ whole genome shotgun (WGS) entry which is preliminary data.</text>
</comment>
<feature type="transmembrane region" description="Helical" evidence="1">
    <location>
        <begin position="586"/>
        <end position="606"/>
    </location>
</feature>
<evidence type="ECO:0000259" key="2">
    <source>
        <dbReference type="PROSITE" id="PS50104"/>
    </source>
</evidence>
<feature type="transmembrane region" description="Helical" evidence="1">
    <location>
        <begin position="261"/>
        <end position="280"/>
    </location>
</feature>
<dbReference type="RefSeq" id="WP_251800826.1">
    <property type="nucleotide sequence ID" value="NZ_JAMQOL010000037.1"/>
</dbReference>